<evidence type="ECO:0000256" key="3">
    <source>
        <dbReference type="ARBA" id="ARBA00023274"/>
    </source>
</evidence>
<dbReference type="PANTHER" id="PTHR13479">
    <property type="entry name" value="30S RIBOSOMAL PROTEIN S18"/>
    <property type="match status" value="1"/>
</dbReference>
<evidence type="ECO:0000256" key="2">
    <source>
        <dbReference type="ARBA" id="ARBA00022980"/>
    </source>
</evidence>
<sequence length="232" mass="26614">MTTLRWIPRQTPQCLRQFSTSSQVHRPSNIHNAFLDAMDPTKQAEAQPPTPNPETLGSELARLLQGTSQTIAAPDEKRDRYSTINSRSSSETAHSRAMEELARAGGERPLLSQMPRRWKEGDVYAPHDLSIGEAKKWKKIVRRPEKDCFDMLGMNPMLFYKNIPLLDQFTSETGRIKAGKETGLRLRNQRRIARAVRRAIGLGLMPSVYRHPELDHDKLKITDYRQQRDNIN</sequence>
<feature type="compositionally biased region" description="Polar residues" evidence="5">
    <location>
        <begin position="82"/>
        <end position="92"/>
    </location>
</feature>
<dbReference type="SUPFAM" id="SSF46911">
    <property type="entry name" value="Ribosomal protein S18"/>
    <property type="match status" value="1"/>
</dbReference>
<dbReference type="OrthoDB" id="21463at2759"/>
<dbReference type="Proteomes" id="UP000316270">
    <property type="component" value="Chromosome 6"/>
</dbReference>
<dbReference type="GO" id="GO:0005763">
    <property type="term" value="C:mitochondrial small ribosomal subunit"/>
    <property type="evidence" value="ECO:0007669"/>
    <property type="project" value="TreeGrafter"/>
</dbReference>
<dbReference type="GO" id="GO:0032543">
    <property type="term" value="P:mitochondrial translation"/>
    <property type="evidence" value="ECO:0007669"/>
    <property type="project" value="TreeGrafter"/>
</dbReference>
<comment type="similarity">
    <text evidence="1">Belongs to the bacterial ribosomal protein bS18 family.</text>
</comment>
<gene>
    <name evidence="6" type="ORF">FKW77_008059</name>
</gene>
<dbReference type="AlphaFoldDB" id="A0A517L7R0"/>
<protein>
    <recommendedName>
        <fullName evidence="4">Small ribosomal subunit protein bS18m</fullName>
    </recommendedName>
</protein>
<evidence type="ECO:0000256" key="4">
    <source>
        <dbReference type="ARBA" id="ARBA00035264"/>
    </source>
</evidence>
<evidence type="ECO:0000256" key="5">
    <source>
        <dbReference type="SAM" id="MobiDB-lite"/>
    </source>
</evidence>
<proteinExistence type="inferred from homology"/>
<dbReference type="InterPro" id="IPR036870">
    <property type="entry name" value="Ribosomal_bS18_sf"/>
</dbReference>
<evidence type="ECO:0000313" key="7">
    <source>
        <dbReference type="Proteomes" id="UP000316270"/>
    </source>
</evidence>
<dbReference type="PRINTS" id="PR00974">
    <property type="entry name" value="RIBOSOMALS18"/>
</dbReference>
<dbReference type="PANTHER" id="PTHR13479:SF40">
    <property type="entry name" value="SMALL RIBOSOMAL SUBUNIT PROTEIN BS18M"/>
    <property type="match status" value="1"/>
</dbReference>
<name>A0A517L7R0_9PEZI</name>
<dbReference type="Gene3D" id="4.10.640.10">
    <property type="entry name" value="Ribosomal protein S18"/>
    <property type="match status" value="1"/>
</dbReference>
<dbReference type="STRING" id="50376.A0A517L7R0"/>
<keyword evidence="3" id="KW-0687">Ribonucleoprotein</keyword>
<keyword evidence="2" id="KW-0689">Ribosomal protein</keyword>
<dbReference type="EMBL" id="CP042190">
    <property type="protein sequence ID" value="QDS71680.1"/>
    <property type="molecule type" value="Genomic_DNA"/>
</dbReference>
<dbReference type="GO" id="GO:0070181">
    <property type="term" value="F:small ribosomal subunit rRNA binding"/>
    <property type="evidence" value="ECO:0007669"/>
    <property type="project" value="TreeGrafter"/>
</dbReference>
<evidence type="ECO:0000313" key="6">
    <source>
        <dbReference type="EMBL" id="QDS71680.1"/>
    </source>
</evidence>
<reference evidence="6 7" key="1">
    <citation type="submission" date="2019-07" db="EMBL/GenBank/DDBJ databases">
        <title>Finished genome of Venturia effusa.</title>
        <authorList>
            <person name="Young C.A."/>
            <person name="Cox M.P."/>
            <person name="Ganley A.R.D."/>
            <person name="David W.J."/>
        </authorList>
    </citation>
    <scope>NUCLEOTIDE SEQUENCE [LARGE SCALE GENOMIC DNA]</scope>
    <source>
        <strain evidence="7">albino</strain>
    </source>
</reference>
<evidence type="ECO:0000256" key="1">
    <source>
        <dbReference type="ARBA" id="ARBA00005589"/>
    </source>
</evidence>
<dbReference type="GO" id="GO:0003735">
    <property type="term" value="F:structural constituent of ribosome"/>
    <property type="evidence" value="ECO:0007669"/>
    <property type="project" value="InterPro"/>
</dbReference>
<accession>A0A517L7R0</accession>
<keyword evidence="7" id="KW-1185">Reference proteome</keyword>
<organism evidence="6 7">
    <name type="scientific">Venturia effusa</name>
    <dbReference type="NCBI Taxonomy" id="50376"/>
    <lineage>
        <taxon>Eukaryota</taxon>
        <taxon>Fungi</taxon>
        <taxon>Dikarya</taxon>
        <taxon>Ascomycota</taxon>
        <taxon>Pezizomycotina</taxon>
        <taxon>Dothideomycetes</taxon>
        <taxon>Pleosporomycetidae</taxon>
        <taxon>Venturiales</taxon>
        <taxon>Venturiaceae</taxon>
        <taxon>Venturia</taxon>
    </lineage>
</organism>
<dbReference type="InterPro" id="IPR001648">
    <property type="entry name" value="Ribosomal_bS18"/>
</dbReference>
<dbReference type="Pfam" id="PF01084">
    <property type="entry name" value="Ribosomal_S18"/>
    <property type="match status" value="1"/>
</dbReference>
<feature type="region of interest" description="Disordered" evidence="5">
    <location>
        <begin position="68"/>
        <end position="99"/>
    </location>
</feature>